<dbReference type="EMBL" id="CP012526">
    <property type="protein sequence ID" value="ALC47256.1"/>
    <property type="molecule type" value="Genomic_DNA"/>
</dbReference>
<evidence type="ECO:0000313" key="6">
    <source>
        <dbReference type="Proteomes" id="UP000494163"/>
    </source>
</evidence>
<dbReference type="Pfam" id="PF06400">
    <property type="entry name" value="Alpha-2-MRAP_N"/>
    <property type="match status" value="1"/>
</dbReference>
<feature type="domain" description="Alpha-2-macroglobulin RAP C-terminal" evidence="4">
    <location>
        <begin position="149"/>
        <end position="368"/>
    </location>
</feature>
<keyword evidence="6" id="KW-1185">Reference proteome</keyword>
<evidence type="ECO:0000256" key="1">
    <source>
        <dbReference type="SAM" id="Coils"/>
    </source>
</evidence>
<feature type="coiled-coil region" evidence="1">
    <location>
        <begin position="221"/>
        <end position="248"/>
    </location>
</feature>
<dbReference type="PANTHER" id="PTHR16560:SF2">
    <property type="entry name" value="ALPHA-2-MACROGLOBULIN RECEPTOR-ASSOCIATED PROTEIN"/>
    <property type="match status" value="1"/>
</dbReference>
<dbReference type="AlphaFoldDB" id="A0A0M5J7E1"/>
<dbReference type="GO" id="GO:0008201">
    <property type="term" value="F:heparin binding"/>
    <property type="evidence" value="ECO:0007669"/>
    <property type="project" value="InterPro"/>
</dbReference>
<dbReference type="Proteomes" id="UP000494163">
    <property type="component" value="Chromosome 3R"/>
</dbReference>
<dbReference type="Pfam" id="PF06401">
    <property type="entry name" value="Alpha-2-MRAP_C"/>
    <property type="match status" value="1"/>
</dbReference>
<feature type="non-terminal residue" evidence="5">
    <location>
        <position position="1"/>
    </location>
</feature>
<dbReference type="CDD" id="cd14808">
    <property type="entry name" value="RAP_D3"/>
    <property type="match status" value="1"/>
</dbReference>
<accession>A0A0M5J7E1</accession>
<feature type="coiled-coil region" evidence="1">
    <location>
        <begin position="330"/>
        <end position="364"/>
    </location>
</feature>
<dbReference type="STRING" id="30019.A0A0M5J7E1"/>
<dbReference type="PANTHER" id="PTHR16560">
    <property type="entry name" value="ALPHA-2-MACROGLOBULIN RECEPTOR-ASSOCIATED PROTEIN"/>
    <property type="match status" value="1"/>
</dbReference>
<evidence type="ECO:0000259" key="4">
    <source>
        <dbReference type="Pfam" id="PF06401"/>
    </source>
</evidence>
<dbReference type="Gene3D" id="1.20.81.10">
    <property type="entry name" value="RAP domain"/>
    <property type="match status" value="3"/>
</dbReference>
<dbReference type="InterPro" id="IPR037999">
    <property type="entry name" value="RAP_D3"/>
</dbReference>
<keyword evidence="1" id="KW-0175">Coiled coil</keyword>
<evidence type="ECO:0000259" key="3">
    <source>
        <dbReference type="Pfam" id="PF06400"/>
    </source>
</evidence>
<proteinExistence type="predicted"/>
<name>A0A0M5J7E1_DROBS</name>
<sequence>TMKTCHFVALVALIILIATQIVDADKKKKDPHFKHISDEKYEPEIRNLQRPFRIAKLNLVWSKAQNRLTESKLKSLYMELKIQDKEEITAKQLHSKDDHVLKDTLRKKLIGIMSTYDLLEHFEDTQDVEKIKPFKKFHDPEERHKNKSLFKDKKLNRLWEKAEISGFTAEELNSLKEEFNHHQDKVDVYYSLLDNIGTVDMDKHENAIDTEDMDSYNLITNDANENEIKTHTDNVKKFESDINTLREQHTGIKDHYDRLERLVSSGPHSQDFIEPKVQGLWRVAQTSNFTDKELASIKSELHHFESRLLKLRHLHAEHALHKEKYKDEKHKDKSNRFEDIEDQLKKQSRKVEKLQENIEKTIFKHSEL</sequence>
<dbReference type="SMR" id="A0A0M5J7E1"/>
<feature type="chain" id="PRO_5005803928" evidence="2">
    <location>
        <begin position="25"/>
        <end position="368"/>
    </location>
</feature>
<dbReference type="GO" id="GO:0050750">
    <property type="term" value="F:low-density lipoprotein particle receptor binding"/>
    <property type="evidence" value="ECO:0007669"/>
    <property type="project" value="InterPro"/>
</dbReference>
<dbReference type="OMA" id="QEFEHHQ"/>
<dbReference type="InterPro" id="IPR038003">
    <property type="entry name" value="A2-macroglobuin_RAP"/>
</dbReference>
<dbReference type="GO" id="GO:0048019">
    <property type="term" value="F:receptor antagonist activity"/>
    <property type="evidence" value="ECO:0007669"/>
    <property type="project" value="InterPro"/>
</dbReference>
<reference evidence="5 6" key="1">
    <citation type="submission" date="2015-08" db="EMBL/GenBank/DDBJ databases">
        <title>Ancestral chromatin configuration constrains chromatin evolution on differentiating sex chromosomes in Drosophila.</title>
        <authorList>
            <person name="Zhou Q."/>
            <person name="Bachtrog D."/>
        </authorList>
    </citation>
    <scope>NUCLEOTIDE SEQUENCE [LARGE SCALE GENOMIC DNA]</scope>
    <source>
        <tissue evidence="5">Whole larvae</tissue>
    </source>
</reference>
<dbReference type="InterPro" id="IPR009066">
    <property type="entry name" value="MG_RAP_rcpt_1"/>
</dbReference>
<dbReference type="GO" id="GO:0005783">
    <property type="term" value="C:endoplasmic reticulum"/>
    <property type="evidence" value="ECO:0007669"/>
    <property type="project" value="InterPro"/>
</dbReference>
<dbReference type="InterPro" id="IPR010483">
    <property type="entry name" value="Alpha_2_MRAP_C"/>
</dbReference>
<gene>
    <name evidence="5" type="ORF">Dbus_chr3Rg2006</name>
</gene>
<feature type="domain" description="Alpha-2-macroglobulin receptor-associated protein" evidence="3">
    <location>
        <begin position="21"/>
        <end position="128"/>
    </location>
</feature>
<protein>
    <submittedName>
        <fullName evidence="5">CG8507</fullName>
    </submittedName>
</protein>
<organism evidence="5 6">
    <name type="scientific">Drosophila busckii</name>
    <name type="common">Fruit fly</name>
    <dbReference type="NCBI Taxonomy" id="30019"/>
    <lineage>
        <taxon>Eukaryota</taxon>
        <taxon>Metazoa</taxon>
        <taxon>Ecdysozoa</taxon>
        <taxon>Arthropoda</taxon>
        <taxon>Hexapoda</taxon>
        <taxon>Insecta</taxon>
        <taxon>Pterygota</taxon>
        <taxon>Neoptera</taxon>
        <taxon>Endopterygota</taxon>
        <taxon>Diptera</taxon>
        <taxon>Brachycera</taxon>
        <taxon>Muscomorpha</taxon>
        <taxon>Ephydroidea</taxon>
        <taxon>Drosophilidae</taxon>
        <taxon>Drosophila</taxon>
    </lineage>
</organism>
<evidence type="ECO:0000313" key="5">
    <source>
        <dbReference type="EMBL" id="ALC47256.1"/>
    </source>
</evidence>
<dbReference type="InterPro" id="IPR036744">
    <property type="entry name" value="RAP_sf"/>
</dbReference>
<feature type="signal peptide" evidence="2">
    <location>
        <begin position="1"/>
        <end position="24"/>
    </location>
</feature>
<dbReference type="SUPFAM" id="SSF47045">
    <property type="entry name" value="RAP domain-like"/>
    <property type="match status" value="3"/>
</dbReference>
<keyword evidence="2" id="KW-0732">Signal</keyword>
<evidence type="ECO:0000256" key="2">
    <source>
        <dbReference type="SAM" id="SignalP"/>
    </source>
</evidence>
<dbReference type="GO" id="GO:0048259">
    <property type="term" value="P:regulation of receptor-mediated endocytosis"/>
    <property type="evidence" value="ECO:0007669"/>
    <property type="project" value="TreeGrafter"/>
</dbReference>